<evidence type="ECO:0000259" key="2">
    <source>
        <dbReference type="Pfam" id="PF24298"/>
    </source>
</evidence>
<dbReference type="AlphaFoldDB" id="A0A840BTF8"/>
<reference evidence="3 4" key="1">
    <citation type="submission" date="2020-08" db="EMBL/GenBank/DDBJ databases">
        <title>Genomic Encyclopedia of Type Strains, Phase IV (KMG-IV): sequencing the most valuable type-strain genomes for metagenomic binning, comparative biology and taxonomic classification.</title>
        <authorList>
            <person name="Goeker M."/>
        </authorList>
    </citation>
    <scope>NUCLEOTIDE SEQUENCE [LARGE SCALE GENOMIC DNA]</scope>
    <source>
        <strain evidence="3 4">DSM 106739</strain>
    </source>
</reference>
<dbReference type="Proteomes" id="UP000561045">
    <property type="component" value="Unassembled WGS sequence"/>
</dbReference>
<feature type="chain" id="PRO_5032784242" description="DUF7482 domain-containing protein" evidence="1">
    <location>
        <begin position="33"/>
        <end position="177"/>
    </location>
</feature>
<dbReference type="Pfam" id="PF24298">
    <property type="entry name" value="DUF7482"/>
    <property type="match status" value="1"/>
</dbReference>
<evidence type="ECO:0000256" key="1">
    <source>
        <dbReference type="SAM" id="SignalP"/>
    </source>
</evidence>
<accession>A0A840BTF8</accession>
<name>A0A840BTF8_9RHOO</name>
<dbReference type="RefSeq" id="WP_183635988.1">
    <property type="nucleotide sequence ID" value="NZ_BAABLE010000005.1"/>
</dbReference>
<keyword evidence="4" id="KW-1185">Reference proteome</keyword>
<comment type="caution">
    <text evidence="3">The sequence shown here is derived from an EMBL/GenBank/DDBJ whole genome shotgun (WGS) entry which is preliminary data.</text>
</comment>
<dbReference type="InterPro" id="IPR055905">
    <property type="entry name" value="DUF7482"/>
</dbReference>
<evidence type="ECO:0000313" key="4">
    <source>
        <dbReference type="Proteomes" id="UP000561045"/>
    </source>
</evidence>
<sequence>MSCRPGFRACASPLLALLLTACGSAPPSTLRASIPVTTGWFDGRPVYYLTTDISDPAMAAMAKVNLAPRMANAIPPADTPGRSAIDRVYKFDPPVQASVLPSAPEPLGATSRSTAYSPIWRVWLVRWKPGATPRVLRSEADVLAADDAGEIQLSVTDIIVNCPVIGYDGHWLPGVEP</sequence>
<organism evidence="3 4">
    <name type="scientific">Niveibacterium umoris</name>
    <dbReference type="NCBI Taxonomy" id="1193620"/>
    <lineage>
        <taxon>Bacteria</taxon>
        <taxon>Pseudomonadati</taxon>
        <taxon>Pseudomonadota</taxon>
        <taxon>Betaproteobacteria</taxon>
        <taxon>Rhodocyclales</taxon>
        <taxon>Rhodocyclaceae</taxon>
        <taxon>Niveibacterium</taxon>
    </lineage>
</organism>
<dbReference type="PROSITE" id="PS51257">
    <property type="entry name" value="PROKAR_LIPOPROTEIN"/>
    <property type="match status" value="1"/>
</dbReference>
<protein>
    <recommendedName>
        <fullName evidence="2">DUF7482 domain-containing protein</fullName>
    </recommendedName>
</protein>
<feature type="signal peptide" evidence="1">
    <location>
        <begin position="1"/>
        <end position="32"/>
    </location>
</feature>
<evidence type="ECO:0000313" key="3">
    <source>
        <dbReference type="EMBL" id="MBB4014096.1"/>
    </source>
</evidence>
<feature type="domain" description="DUF7482" evidence="2">
    <location>
        <begin position="42"/>
        <end position="170"/>
    </location>
</feature>
<keyword evidence="1" id="KW-0732">Signal</keyword>
<dbReference type="EMBL" id="JACIET010000002">
    <property type="protein sequence ID" value="MBB4014096.1"/>
    <property type="molecule type" value="Genomic_DNA"/>
</dbReference>
<gene>
    <name evidence="3" type="ORF">GGR36_003442</name>
</gene>
<proteinExistence type="predicted"/>